<dbReference type="EMBL" id="QHGZ01000209">
    <property type="protein sequence ID" value="RDY78775.1"/>
    <property type="molecule type" value="Genomic_DNA"/>
</dbReference>
<evidence type="ECO:0000313" key="2">
    <source>
        <dbReference type="Proteomes" id="UP000256718"/>
    </source>
</evidence>
<dbReference type="AlphaFoldDB" id="A0A0G2Z438"/>
<evidence type="ECO:0000313" key="1">
    <source>
        <dbReference type="EMBL" id="RDY78775.1"/>
    </source>
</evidence>
<reference evidence="1 2" key="1">
    <citation type="journal article" date="2018" name="Emerg. Microbes Infect.">
        <title>Phenotypic and molecular analysis of nontypeable Group B streptococci: identification of cps2a and hybrid cps2a/cps5 Group B streptococcal capsule gene clusters.</title>
        <authorList>
            <person name="Alhhazmi A."/>
            <person name="Tyrrell G.J."/>
        </authorList>
    </citation>
    <scope>NUCLEOTIDE SEQUENCE [LARGE SCALE GENOMIC DNA]</scope>
    <source>
        <strain evidence="1 2">PLGBS17</strain>
    </source>
</reference>
<proteinExistence type="predicted"/>
<protein>
    <submittedName>
        <fullName evidence="1">Uncharacterized protein</fullName>
    </submittedName>
</protein>
<gene>
    <name evidence="1" type="ORF">C4618_10050</name>
</gene>
<dbReference type="Proteomes" id="UP000256718">
    <property type="component" value="Unassembled WGS sequence"/>
</dbReference>
<accession>A0A0G2Z438</accession>
<name>A0A0G2Z438_STRAG</name>
<sequence length="33" mass="3981">MSFVYYLSKNVTVKNKKGKNVKQKYNFKTYYAP</sequence>
<organism evidence="1 2">
    <name type="scientific">Streptococcus agalactiae</name>
    <dbReference type="NCBI Taxonomy" id="1311"/>
    <lineage>
        <taxon>Bacteria</taxon>
        <taxon>Bacillati</taxon>
        <taxon>Bacillota</taxon>
        <taxon>Bacilli</taxon>
        <taxon>Lactobacillales</taxon>
        <taxon>Streptococcaceae</taxon>
        <taxon>Streptococcus</taxon>
    </lineage>
</organism>
<comment type="caution">
    <text evidence="1">The sequence shown here is derived from an EMBL/GenBank/DDBJ whole genome shotgun (WGS) entry which is preliminary data.</text>
</comment>